<accession>A0ABD6AQZ8</accession>
<feature type="region of interest" description="Disordered" evidence="1">
    <location>
        <begin position="1"/>
        <end position="26"/>
    </location>
</feature>
<dbReference type="RefSeq" id="WP_250872090.1">
    <property type="nucleotide sequence ID" value="NZ_JALXFV010000002.1"/>
</dbReference>
<feature type="compositionally biased region" description="Acidic residues" evidence="1">
    <location>
        <begin position="1"/>
        <end position="10"/>
    </location>
</feature>
<dbReference type="Proteomes" id="UP001597187">
    <property type="component" value="Unassembled WGS sequence"/>
</dbReference>
<sequence length="178" mass="20241">MTDDAPDPADGDPVRTFSSFPDGGLTDAQYRALDRDDRLSLDSVAGFPEEDRLTHVTVEREGDRRLYVVGWDPAERRWEQLLTVPLDDEGRFGVEEDEAGAYIDVDAVTVYDDDTGEPLLWFEQRPGERPRDTMGRYLRGFVAHRYADHGDPVFFFAGGRDDPERVETVRGETPDWAE</sequence>
<proteinExistence type="predicted"/>
<feature type="domain" description="DUF7964" evidence="2">
    <location>
        <begin position="17"/>
        <end position="96"/>
    </location>
</feature>
<evidence type="ECO:0000313" key="4">
    <source>
        <dbReference type="Proteomes" id="UP001597187"/>
    </source>
</evidence>
<name>A0ABD6AQZ8_9EURY</name>
<comment type="caution">
    <text evidence="3">The sequence shown here is derived from an EMBL/GenBank/DDBJ whole genome shotgun (WGS) entry which is preliminary data.</text>
</comment>
<keyword evidence="4" id="KW-1185">Reference proteome</keyword>
<reference evidence="3 4" key="1">
    <citation type="journal article" date="2019" name="Int. J. Syst. Evol. Microbiol.">
        <title>The Global Catalogue of Microorganisms (GCM) 10K type strain sequencing project: providing services to taxonomists for standard genome sequencing and annotation.</title>
        <authorList>
            <consortium name="The Broad Institute Genomics Platform"/>
            <consortium name="The Broad Institute Genome Sequencing Center for Infectious Disease"/>
            <person name="Wu L."/>
            <person name="Ma J."/>
        </authorList>
    </citation>
    <scope>NUCLEOTIDE SEQUENCE [LARGE SCALE GENOMIC DNA]</scope>
    <source>
        <strain evidence="3 4">CGMCC 1.12563</strain>
    </source>
</reference>
<dbReference type="InterPro" id="IPR058270">
    <property type="entry name" value="DUF7964"/>
</dbReference>
<organism evidence="3 4">
    <name type="scientific">Halomarina rubra</name>
    <dbReference type="NCBI Taxonomy" id="2071873"/>
    <lineage>
        <taxon>Archaea</taxon>
        <taxon>Methanobacteriati</taxon>
        <taxon>Methanobacteriota</taxon>
        <taxon>Stenosarchaea group</taxon>
        <taxon>Halobacteria</taxon>
        <taxon>Halobacteriales</taxon>
        <taxon>Natronomonadaceae</taxon>
        <taxon>Halomarina</taxon>
    </lineage>
</organism>
<dbReference type="Pfam" id="PF25912">
    <property type="entry name" value="DUF7964"/>
    <property type="match status" value="1"/>
</dbReference>
<dbReference type="AlphaFoldDB" id="A0ABD6AQZ8"/>
<gene>
    <name evidence="3" type="ORF">ACFSBT_02265</name>
</gene>
<evidence type="ECO:0000313" key="3">
    <source>
        <dbReference type="EMBL" id="MFD1512104.1"/>
    </source>
</evidence>
<dbReference type="EMBL" id="JBHUDC010000002">
    <property type="protein sequence ID" value="MFD1512104.1"/>
    <property type="molecule type" value="Genomic_DNA"/>
</dbReference>
<evidence type="ECO:0000259" key="2">
    <source>
        <dbReference type="Pfam" id="PF25912"/>
    </source>
</evidence>
<protein>
    <recommendedName>
        <fullName evidence="2">DUF7964 domain-containing protein</fullName>
    </recommendedName>
</protein>
<evidence type="ECO:0000256" key="1">
    <source>
        <dbReference type="SAM" id="MobiDB-lite"/>
    </source>
</evidence>